<comment type="similarity">
    <text evidence="6">Belongs to the peptidase M48 family.</text>
</comment>
<dbReference type="Proteomes" id="UP000221961">
    <property type="component" value="Chromosome"/>
</dbReference>
<feature type="domain" description="Peptidase M48" evidence="8">
    <location>
        <begin position="136"/>
        <end position="202"/>
    </location>
</feature>
<dbReference type="PANTHER" id="PTHR34978">
    <property type="entry name" value="POSSIBLE SENSOR-TRANSDUCER PROTEIN BLAR"/>
    <property type="match status" value="1"/>
</dbReference>
<evidence type="ECO:0000256" key="4">
    <source>
        <dbReference type="ARBA" id="ARBA00022833"/>
    </source>
</evidence>
<dbReference type="RefSeq" id="WP_098693261.1">
    <property type="nucleotide sequence ID" value="NZ_CP023778.1"/>
</dbReference>
<dbReference type="InterPro" id="IPR001915">
    <property type="entry name" value="Peptidase_M48"/>
</dbReference>
<keyword evidence="2" id="KW-0479">Metal-binding</keyword>
<proteinExistence type="inferred from homology"/>
<dbReference type="AlphaFoldDB" id="A0A291RFG5"/>
<evidence type="ECO:0000256" key="1">
    <source>
        <dbReference type="ARBA" id="ARBA00022670"/>
    </source>
</evidence>
<gene>
    <name evidence="9" type="ORF">CRH09_07330</name>
</gene>
<keyword evidence="4 6" id="KW-0862">Zinc</keyword>
<keyword evidence="7" id="KW-0472">Membrane</keyword>
<dbReference type="EMBL" id="CP023778">
    <property type="protein sequence ID" value="ATL66049.1"/>
    <property type="molecule type" value="Genomic_DNA"/>
</dbReference>
<keyword evidence="3 6" id="KW-0378">Hydrolase</keyword>
<dbReference type="PANTHER" id="PTHR34978:SF3">
    <property type="entry name" value="SLR0241 PROTEIN"/>
    <property type="match status" value="1"/>
</dbReference>
<comment type="cofactor">
    <cofactor evidence="6">
        <name>Zn(2+)</name>
        <dbReference type="ChEBI" id="CHEBI:29105"/>
    </cofactor>
    <text evidence="6">Binds 1 zinc ion per subunit.</text>
</comment>
<keyword evidence="7" id="KW-1133">Transmembrane helix</keyword>
<dbReference type="GO" id="GO:0046872">
    <property type="term" value="F:metal ion binding"/>
    <property type="evidence" value="ECO:0007669"/>
    <property type="project" value="UniProtKB-KW"/>
</dbReference>
<evidence type="ECO:0000256" key="5">
    <source>
        <dbReference type="ARBA" id="ARBA00023049"/>
    </source>
</evidence>
<evidence type="ECO:0000256" key="3">
    <source>
        <dbReference type="ARBA" id="ARBA00022801"/>
    </source>
</evidence>
<dbReference type="InterPro" id="IPR052173">
    <property type="entry name" value="Beta-lactam_resp_regulator"/>
</dbReference>
<evidence type="ECO:0000313" key="10">
    <source>
        <dbReference type="Proteomes" id="UP000221961"/>
    </source>
</evidence>
<evidence type="ECO:0000256" key="2">
    <source>
        <dbReference type="ARBA" id="ARBA00022723"/>
    </source>
</evidence>
<dbReference type="CDD" id="cd07326">
    <property type="entry name" value="M56_BlaR1_MecR1_like"/>
    <property type="match status" value="1"/>
</dbReference>
<dbReference type="Gene3D" id="3.30.2010.10">
    <property type="entry name" value="Metalloproteases ('zincins'), catalytic domain"/>
    <property type="match status" value="1"/>
</dbReference>
<feature type="transmembrane region" description="Helical" evidence="7">
    <location>
        <begin position="95"/>
        <end position="114"/>
    </location>
</feature>
<evidence type="ECO:0000256" key="7">
    <source>
        <dbReference type="SAM" id="Phobius"/>
    </source>
</evidence>
<evidence type="ECO:0000256" key="6">
    <source>
        <dbReference type="RuleBase" id="RU003983"/>
    </source>
</evidence>
<name>A0A291RFG5_9NOCA</name>
<accession>A0A291RFG5</accession>
<evidence type="ECO:0000259" key="8">
    <source>
        <dbReference type="Pfam" id="PF01435"/>
    </source>
</evidence>
<dbReference type="Pfam" id="PF01435">
    <property type="entry name" value="Peptidase_M48"/>
    <property type="match status" value="1"/>
</dbReference>
<dbReference type="GeneID" id="88357242"/>
<keyword evidence="7" id="KW-0812">Transmembrane</keyword>
<reference evidence="9 10" key="1">
    <citation type="submission" date="2017-10" db="EMBL/GenBank/DDBJ databases">
        <title>Comparative genomics between pathogenic Norcardia.</title>
        <authorList>
            <person name="Zeng L."/>
        </authorList>
    </citation>
    <scope>NUCLEOTIDE SEQUENCE [LARGE SCALE GENOMIC DNA]</scope>
    <source>
        <strain evidence="9 10">NC_YFY_NT001</strain>
    </source>
</reference>
<sequence>MSAALGLFVFATVVAVCAPRVLPRLTRHGVAPRLGVTAWSTLIVSALGCWAVAAGLALADATHSWLRPEQLMAEGLHEAEVIATGHAGLAAELALVVVTAALVAGIAVLGVRLARLLRRMRVRSRDHAEALRLTGRRVQRHDVGEVVVVDTPERAAYCVAGEPNVVVVTSAALAALEDRELAAVLAHEHAHLARHHPLLLAVTRGLAATFPRLRLCTVGAREIARLLEMSADDAAVRTHGRVPLLSGLLSMSGTVPSNALGASGTDILARAQRLATPDPGPHYRTRAGLLTGIGIAVTGPALVTVAAATELWLCLT</sequence>
<dbReference type="GO" id="GO:0004222">
    <property type="term" value="F:metalloendopeptidase activity"/>
    <property type="evidence" value="ECO:0007669"/>
    <property type="project" value="InterPro"/>
</dbReference>
<dbReference type="KEGG" id="ntp:CRH09_07330"/>
<protein>
    <submittedName>
        <fullName evidence="9">Peptidase M48</fullName>
    </submittedName>
</protein>
<organism evidence="9 10">
    <name type="scientific">Nocardia terpenica</name>
    <dbReference type="NCBI Taxonomy" id="455432"/>
    <lineage>
        <taxon>Bacteria</taxon>
        <taxon>Bacillati</taxon>
        <taxon>Actinomycetota</taxon>
        <taxon>Actinomycetes</taxon>
        <taxon>Mycobacteriales</taxon>
        <taxon>Nocardiaceae</taxon>
        <taxon>Nocardia</taxon>
    </lineage>
</organism>
<feature type="transmembrane region" description="Helical" evidence="7">
    <location>
        <begin position="39"/>
        <end position="59"/>
    </location>
</feature>
<evidence type="ECO:0000313" key="9">
    <source>
        <dbReference type="EMBL" id="ATL66049.1"/>
    </source>
</evidence>
<keyword evidence="1 6" id="KW-0645">Protease</keyword>
<dbReference type="GO" id="GO:0006508">
    <property type="term" value="P:proteolysis"/>
    <property type="evidence" value="ECO:0007669"/>
    <property type="project" value="UniProtKB-KW"/>
</dbReference>
<keyword evidence="5 6" id="KW-0482">Metalloprotease</keyword>